<dbReference type="Pfam" id="PF00593">
    <property type="entry name" value="TonB_dep_Rec_b-barrel"/>
    <property type="match status" value="1"/>
</dbReference>
<dbReference type="Proteomes" id="UP001371218">
    <property type="component" value="Unassembled WGS sequence"/>
</dbReference>
<evidence type="ECO:0000256" key="2">
    <source>
        <dbReference type="ARBA" id="ARBA00009810"/>
    </source>
</evidence>
<comment type="similarity">
    <text evidence="2 5">Belongs to the TonB-dependent receptor family.</text>
</comment>
<evidence type="ECO:0000313" key="9">
    <source>
        <dbReference type="EMBL" id="MEK8033964.1"/>
    </source>
</evidence>
<evidence type="ECO:0000256" key="3">
    <source>
        <dbReference type="ARBA" id="ARBA00023136"/>
    </source>
</evidence>
<evidence type="ECO:0000313" key="10">
    <source>
        <dbReference type="Proteomes" id="UP001371218"/>
    </source>
</evidence>
<proteinExistence type="inferred from homology"/>
<gene>
    <name evidence="9" type="ORF">AACH06_24325</name>
</gene>
<dbReference type="SUPFAM" id="SSF56935">
    <property type="entry name" value="Porins"/>
    <property type="match status" value="1"/>
</dbReference>
<keyword evidence="9" id="KW-0675">Receptor</keyword>
<dbReference type="InterPro" id="IPR010104">
    <property type="entry name" value="TonB_rcpt_bac"/>
</dbReference>
<feature type="chain" id="PRO_5046709728" evidence="6">
    <location>
        <begin position="39"/>
        <end position="1005"/>
    </location>
</feature>
<keyword evidence="10" id="KW-1185">Reference proteome</keyword>
<dbReference type="NCBIfam" id="TIGR01782">
    <property type="entry name" value="TonB-Xanth-Caul"/>
    <property type="match status" value="1"/>
</dbReference>
<keyword evidence="6" id="KW-0732">Signal</keyword>
<keyword evidence="4" id="KW-0998">Cell outer membrane</keyword>
<evidence type="ECO:0000259" key="7">
    <source>
        <dbReference type="Pfam" id="PF00593"/>
    </source>
</evidence>
<feature type="domain" description="TonB-dependent receptor-like beta-barrel" evidence="7">
    <location>
        <begin position="480"/>
        <end position="972"/>
    </location>
</feature>
<dbReference type="InterPro" id="IPR012910">
    <property type="entry name" value="Plug_dom"/>
</dbReference>
<comment type="subcellular location">
    <subcellularLocation>
        <location evidence="1 5">Cell outer membrane</location>
    </subcellularLocation>
</comment>
<dbReference type="RefSeq" id="WP_341428386.1">
    <property type="nucleotide sequence ID" value="NZ_JBBUTG010000023.1"/>
</dbReference>
<dbReference type="InterPro" id="IPR036942">
    <property type="entry name" value="Beta-barrel_TonB_sf"/>
</dbReference>
<evidence type="ECO:0000256" key="1">
    <source>
        <dbReference type="ARBA" id="ARBA00004442"/>
    </source>
</evidence>
<dbReference type="Gene3D" id="2.40.170.20">
    <property type="entry name" value="TonB-dependent receptor, beta-barrel domain"/>
    <property type="match status" value="1"/>
</dbReference>
<protein>
    <submittedName>
        <fullName evidence="9">TonB-dependent receptor</fullName>
    </submittedName>
</protein>
<dbReference type="InterPro" id="IPR000531">
    <property type="entry name" value="Beta-barrel_TonB"/>
</dbReference>
<dbReference type="Gene3D" id="2.170.130.10">
    <property type="entry name" value="TonB-dependent receptor, plug domain"/>
    <property type="match status" value="1"/>
</dbReference>
<organism evidence="9 10">
    <name type="scientific">Ideonella lacteola</name>
    <dbReference type="NCBI Taxonomy" id="2984193"/>
    <lineage>
        <taxon>Bacteria</taxon>
        <taxon>Pseudomonadati</taxon>
        <taxon>Pseudomonadota</taxon>
        <taxon>Betaproteobacteria</taxon>
        <taxon>Burkholderiales</taxon>
        <taxon>Sphaerotilaceae</taxon>
        <taxon>Ideonella</taxon>
    </lineage>
</organism>
<accession>A0ABU9BW38</accession>
<name>A0ABU9BW38_9BURK</name>
<dbReference type="PANTHER" id="PTHR40980:SF3">
    <property type="entry name" value="TONB-DEPENDENT RECEPTOR-LIKE BETA-BARREL DOMAIN-CONTAINING PROTEIN"/>
    <property type="match status" value="1"/>
</dbReference>
<feature type="signal peptide" evidence="6">
    <location>
        <begin position="1"/>
        <end position="38"/>
    </location>
</feature>
<evidence type="ECO:0000259" key="8">
    <source>
        <dbReference type="Pfam" id="PF07715"/>
    </source>
</evidence>
<keyword evidence="5" id="KW-0798">TonB box</keyword>
<dbReference type="Pfam" id="PF07715">
    <property type="entry name" value="Plug"/>
    <property type="match status" value="1"/>
</dbReference>
<feature type="domain" description="TonB-dependent receptor plug" evidence="8">
    <location>
        <begin position="75"/>
        <end position="183"/>
    </location>
</feature>
<keyword evidence="3 5" id="KW-0472">Membrane</keyword>
<dbReference type="EMBL" id="JBBUTG010000023">
    <property type="protein sequence ID" value="MEK8033964.1"/>
    <property type="molecule type" value="Genomic_DNA"/>
</dbReference>
<dbReference type="PANTHER" id="PTHR40980">
    <property type="entry name" value="PLUG DOMAIN-CONTAINING PROTEIN"/>
    <property type="match status" value="1"/>
</dbReference>
<reference evidence="9 10" key="1">
    <citation type="submission" date="2024-04" db="EMBL/GenBank/DDBJ databases">
        <title>Novel species of the genus Ideonella isolated from streams.</title>
        <authorList>
            <person name="Lu H."/>
        </authorList>
    </citation>
    <scope>NUCLEOTIDE SEQUENCE [LARGE SCALE GENOMIC DNA]</scope>
    <source>
        <strain evidence="9 10">DXS29W</strain>
    </source>
</reference>
<evidence type="ECO:0000256" key="4">
    <source>
        <dbReference type="ARBA" id="ARBA00023237"/>
    </source>
</evidence>
<comment type="caution">
    <text evidence="9">The sequence shown here is derived from an EMBL/GenBank/DDBJ whole genome shotgun (WGS) entry which is preliminary data.</text>
</comment>
<evidence type="ECO:0000256" key="5">
    <source>
        <dbReference type="RuleBase" id="RU003357"/>
    </source>
</evidence>
<evidence type="ECO:0000256" key="6">
    <source>
        <dbReference type="SAM" id="SignalP"/>
    </source>
</evidence>
<dbReference type="InterPro" id="IPR037066">
    <property type="entry name" value="Plug_dom_sf"/>
</dbReference>
<sequence length="1005" mass="108747">MSIRPPDSRHISRHPAFRMTHLAAACGILIGGAGSAIAQQQAAAAPAPAKQEGEQIETVVVTGIRKSLDTSLSLKRDASGIVDGIVAEDIGKFPDTNLAESMQRISGVSIDRSVGEGSKVTVRGIGPEFNLVLLNGRQMPASGIVDTGASGSRAFDFANLASESIAALEVYKTSRAASPAGGMGATINIKTARPLENPGFRASLGAKAMYDESNNRIPDSLRGSQVTPEISGIYSDTFADGTFGVAISGSYQERNLGLSYAGVPNGWRSFRGDENNWGTIPQPGQPGSENITNRPGPNDVYSVPQNINYGVSGIQRQRTNGQLTLQWAPMKELTTTLDYTYSELKLQTKRNELSAWFNFGPSSSSWTDGPVAGPIFYSETIVPATSDIAMGGAKYATKNTNDSLGLNVAWKASNNLNFEFDTHHSSAESGADSPYGSNAVLGTASFNRGTTSVDFSKDFPVLSIEGSQLDPSLMMVTGSSFRNSYMKSEIDQTQVKGRYKFEDASKLDFGMSLTDANNRSAYSNVQRDTWGGATNAGDYPDSVWHPDKMGRYFGSVSGSNSSAFFNNFYTWDFDEVRALAAQAAGDESLYRASNVFTTDRRVNEKSQSAFVQYSTDWEWGVPMGMAAGLRYEHTDITSKALVPIATGISWVSNNEFSVAFGAPEFTKLKGSYTYVLPSIDFDADITSKLKARVSYGESIGRPQWDYIQGGQTLNQLARIDGGTGSQGNPALKPLKSKNIDLSLEYYYAKGSYIAAGYFAKNLSNYVGVTTTEGTPFNLHTPANGALFQEAVSTGGCTDSDLTCIRNYIFANYNGTRGVTQTGTDGNGNAVGTIAGQSDDPIATFQITTYSNQHKARLYGVELNWQHMFGSTGFGVSSNYTYVNSGLKYKNGSLGEQFALEGLSDTANLVVFYENDTYEARLAYNWRDQFLAARFDGSGLPNPVYTEPYSQLDFSAGYKWNDNLSFQFEAINLNDAVVRQHGRTNNAIIGVWQTGPRYTIGARYKF</sequence>